<dbReference type="InParanoid" id="B8BTM8"/>
<dbReference type="AlphaFoldDB" id="B8BTM8"/>
<keyword evidence="5" id="KW-0282">Flagellum</keyword>
<dbReference type="EMBL" id="CM000639">
    <property type="protein sequence ID" value="EED95122.1"/>
    <property type="molecule type" value="Genomic_DNA"/>
</dbReference>
<dbReference type="RefSeq" id="XP_002287679.1">
    <property type="nucleotide sequence ID" value="XM_002287643.1"/>
</dbReference>
<evidence type="ECO:0000256" key="7">
    <source>
        <dbReference type="ARBA" id="ARBA00023069"/>
    </source>
</evidence>
<feature type="compositionally biased region" description="Basic residues" evidence="13">
    <location>
        <begin position="1"/>
        <end position="13"/>
    </location>
</feature>
<dbReference type="PaxDb" id="35128-Thaps2190"/>
<gene>
    <name evidence="14" type="ORF">THAPSDRAFT_2190</name>
</gene>
<dbReference type="OMA" id="HAKYKEQ"/>
<evidence type="ECO:0000256" key="3">
    <source>
        <dbReference type="ARBA" id="ARBA00011248"/>
    </source>
</evidence>
<evidence type="ECO:0000256" key="5">
    <source>
        <dbReference type="ARBA" id="ARBA00022846"/>
    </source>
</evidence>
<dbReference type="InterPro" id="IPR033585">
    <property type="entry name" value="DRC12-like"/>
</dbReference>
<feature type="coiled-coil region" evidence="12">
    <location>
        <begin position="58"/>
        <end position="114"/>
    </location>
</feature>
<evidence type="ECO:0000256" key="4">
    <source>
        <dbReference type="ARBA" id="ARBA00022490"/>
    </source>
</evidence>
<dbReference type="GeneID" id="7442238"/>
<evidence type="ECO:0000256" key="13">
    <source>
        <dbReference type="SAM" id="MobiDB-lite"/>
    </source>
</evidence>
<keyword evidence="6 12" id="KW-0175">Coiled coil</keyword>
<evidence type="ECO:0000256" key="2">
    <source>
        <dbReference type="ARBA" id="ARBA00004611"/>
    </source>
</evidence>
<dbReference type="eggNOG" id="ENOG502R8DQ">
    <property type="taxonomic scope" value="Eukaryota"/>
</dbReference>
<reference evidence="14 15" key="1">
    <citation type="journal article" date="2004" name="Science">
        <title>The genome of the diatom Thalassiosira pseudonana: ecology, evolution, and metabolism.</title>
        <authorList>
            <person name="Armbrust E.V."/>
            <person name="Berges J.A."/>
            <person name="Bowler C."/>
            <person name="Green B.R."/>
            <person name="Martinez D."/>
            <person name="Putnam N.H."/>
            <person name="Zhou S."/>
            <person name="Allen A.E."/>
            <person name="Apt K.E."/>
            <person name="Bechner M."/>
            <person name="Brzezinski M.A."/>
            <person name="Chaal B.K."/>
            <person name="Chiovitti A."/>
            <person name="Davis A.K."/>
            <person name="Demarest M.S."/>
            <person name="Detter J.C."/>
            <person name="Glavina T."/>
            <person name="Goodstein D."/>
            <person name="Hadi M.Z."/>
            <person name="Hellsten U."/>
            <person name="Hildebrand M."/>
            <person name="Jenkins B.D."/>
            <person name="Jurka J."/>
            <person name="Kapitonov V.V."/>
            <person name="Kroger N."/>
            <person name="Lau W.W."/>
            <person name="Lane T.W."/>
            <person name="Larimer F.W."/>
            <person name="Lippmeier J.C."/>
            <person name="Lucas S."/>
            <person name="Medina M."/>
            <person name="Montsant A."/>
            <person name="Obornik M."/>
            <person name="Parker M.S."/>
            <person name="Palenik B."/>
            <person name="Pazour G.J."/>
            <person name="Richardson P.M."/>
            <person name="Rynearson T.A."/>
            <person name="Saito M.A."/>
            <person name="Schwartz D.C."/>
            <person name="Thamatrakoln K."/>
            <person name="Valentin K."/>
            <person name="Vardi A."/>
            <person name="Wilkerson F.P."/>
            <person name="Rokhsar D.S."/>
        </authorList>
    </citation>
    <scope>NUCLEOTIDE SEQUENCE [LARGE SCALE GENOMIC DNA]</scope>
    <source>
        <strain evidence="14 15">CCMP1335</strain>
    </source>
</reference>
<dbReference type="Proteomes" id="UP000001449">
    <property type="component" value="Chromosome 2"/>
</dbReference>
<dbReference type="PANTHER" id="PTHR28656">
    <property type="entry name" value="COILED-COIL DOMAIN-CONTAINING PROTEIN 153"/>
    <property type="match status" value="1"/>
</dbReference>
<evidence type="ECO:0000313" key="14">
    <source>
        <dbReference type="EMBL" id="EED95122.1"/>
    </source>
</evidence>
<evidence type="ECO:0000256" key="8">
    <source>
        <dbReference type="ARBA" id="ARBA00023212"/>
    </source>
</evidence>
<keyword evidence="9" id="KW-0966">Cell projection</keyword>
<dbReference type="KEGG" id="tps:THAPSDRAFT_2190"/>
<dbReference type="HOGENOM" id="CLU_088442_1_1_1"/>
<proteinExistence type="inferred from homology"/>
<comment type="subunit">
    <text evidence="3">Component of the nexin-dynein regulatory complex (N-DRC).</text>
</comment>
<keyword evidence="8" id="KW-0206">Cytoskeleton</keyword>
<keyword evidence="7" id="KW-0969">Cilium</keyword>
<evidence type="ECO:0000256" key="6">
    <source>
        <dbReference type="ARBA" id="ARBA00023054"/>
    </source>
</evidence>
<organism evidence="14 15">
    <name type="scientific">Thalassiosira pseudonana</name>
    <name type="common">Marine diatom</name>
    <name type="synonym">Cyclotella nana</name>
    <dbReference type="NCBI Taxonomy" id="35128"/>
    <lineage>
        <taxon>Eukaryota</taxon>
        <taxon>Sar</taxon>
        <taxon>Stramenopiles</taxon>
        <taxon>Ochrophyta</taxon>
        <taxon>Bacillariophyta</taxon>
        <taxon>Coscinodiscophyceae</taxon>
        <taxon>Thalassiosirophycidae</taxon>
        <taxon>Thalassiosirales</taxon>
        <taxon>Thalassiosiraceae</taxon>
        <taxon>Thalassiosira</taxon>
    </lineage>
</organism>
<evidence type="ECO:0000256" key="10">
    <source>
        <dbReference type="ARBA" id="ARBA00044754"/>
    </source>
</evidence>
<accession>B8BTM8</accession>
<protein>
    <recommendedName>
        <fullName evidence="11">Dynein regulatory complex protein 12</fullName>
    </recommendedName>
</protein>
<keyword evidence="15" id="KW-1185">Reference proteome</keyword>
<evidence type="ECO:0000256" key="12">
    <source>
        <dbReference type="SAM" id="Coils"/>
    </source>
</evidence>
<keyword evidence="4" id="KW-0963">Cytoplasm</keyword>
<comment type="similarity">
    <text evidence="10">Belongs to the DRC12 family.</text>
</comment>
<evidence type="ECO:0000256" key="9">
    <source>
        <dbReference type="ARBA" id="ARBA00023273"/>
    </source>
</evidence>
<comment type="subcellular location">
    <subcellularLocation>
        <location evidence="2">Cytoplasm</location>
        <location evidence="2">Cytoskeleton</location>
        <location evidence="2">Flagellum axoneme</location>
    </subcellularLocation>
</comment>
<comment type="function">
    <text evidence="1">Component of the nexin-dynein regulatory complex (N-DRC), a key regulator of ciliary/flagellar motility which maintains the alignment and integrity of the distal axoneme and regulates microtubule sliding in motile axonemes.</text>
</comment>
<dbReference type="PANTHER" id="PTHR28656:SF1">
    <property type="entry name" value="COILED-COIL DOMAIN-CONTAINING PROTEIN 153"/>
    <property type="match status" value="1"/>
</dbReference>
<evidence type="ECO:0000256" key="1">
    <source>
        <dbReference type="ARBA" id="ARBA00003029"/>
    </source>
</evidence>
<feature type="region of interest" description="Disordered" evidence="13">
    <location>
        <begin position="1"/>
        <end position="27"/>
    </location>
</feature>
<name>B8BTM8_THAPS</name>
<sequence length="174" mass="19973">MPPKKNTKKKAADKKKDDLDGMPMSPGDTIKYLESQKQALEVQLTDKSETTADAIAACESMKEELATTTQKYQDEKQLTMDVTRTMTRQYKGMQEDLLNKINERERIIQSLKDELETQKVFHSEEIASKNRVIEQKDADAAERREETDCMFKHFANLLVDARLQICKHTKDGGD</sequence>
<evidence type="ECO:0000313" key="15">
    <source>
        <dbReference type="Proteomes" id="UP000001449"/>
    </source>
</evidence>
<reference evidence="14 15" key="2">
    <citation type="journal article" date="2008" name="Nature">
        <title>The Phaeodactylum genome reveals the evolutionary history of diatom genomes.</title>
        <authorList>
            <person name="Bowler C."/>
            <person name="Allen A.E."/>
            <person name="Badger J.H."/>
            <person name="Grimwood J."/>
            <person name="Jabbari K."/>
            <person name="Kuo A."/>
            <person name="Maheswari U."/>
            <person name="Martens C."/>
            <person name="Maumus F."/>
            <person name="Otillar R.P."/>
            <person name="Rayko E."/>
            <person name="Salamov A."/>
            <person name="Vandepoele K."/>
            <person name="Beszteri B."/>
            <person name="Gruber A."/>
            <person name="Heijde M."/>
            <person name="Katinka M."/>
            <person name="Mock T."/>
            <person name="Valentin K."/>
            <person name="Verret F."/>
            <person name="Berges J.A."/>
            <person name="Brownlee C."/>
            <person name="Cadoret J.P."/>
            <person name="Chiovitti A."/>
            <person name="Choi C.J."/>
            <person name="Coesel S."/>
            <person name="De Martino A."/>
            <person name="Detter J.C."/>
            <person name="Durkin C."/>
            <person name="Falciatore A."/>
            <person name="Fournet J."/>
            <person name="Haruta M."/>
            <person name="Huysman M.J."/>
            <person name="Jenkins B.D."/>
            <person name="Jiroutova K."/>
            <person name="Jorgensen R.E."/>
            <person name="Joubert Y."/>
            <person name="Kaplan A."/>
            <person name="Kroger N."/>
            <person name="Kroth P.G."/>
            <person name="La Roche J."/>
            <person name="Lindquist E."/>
            <person name="Lommer M."/>
            <person name="Martin-Jezequel V."/>
            <person name="Lopez P.J."/>
            <person name="Lucas S."/>
            <person name="Mangogna M."/>
            <person name="McGinnis K."/>
            <person name="Medlin L.K."/>
            <person name="Montsant A."/>
            <person name="Oudot-Le Secq M.P."/>
            <person name="Napoli C."/>
            <person name="Obornik M."/>
            <person name="Parker M.S."/>
            <person name="Petit J.L."/>
            <person name="Porcel B.M."/>
            <person name="Poulsen N."/>
            <person name="Robison M."/>
            <person name="Rychlewski L."/>
            <person name="Rynearson T.A."/>
            <person name="Schmutz J."/>
            <person name="Shapiro H."/>
            <person name="Siaut M."/>
            <person name="Stanley M."/>
            <person name="Sussman M.R."/>
            <person name="Taylor A.R."/>
            <person name="Vardi A."/>
            <person name="von Dassow P."/>
            <person name="Vyverman W."/>
            <person name="Willis A."/>
            <person name="Wyrwicz L.S."/>
            <person name="Rokhsar D.S."/>
            <person name="Weissenbach J."/>
            <person name="Armbrust E.V."/>
            <person name="Green B.R."/>
            <person name="Van de Peer Y."/>
            <person name="Grigoriev I.V."/>
        </authorList>
    </citation>
    <scope>NUCLEOTIDE SEQUENCE [LARGE SCALE GENOMIC DNA]</scope>
    <source>
        <strain evidence="14 15">CCMP1335</strain>
    </source>
</reference>
<evidence type="ECO:0000256" key="11">
    <source>
        <dbReference type="ARBA" id="ARBA00044800"/>
    </source>
</evidence>